<feature type="chain" id="PRO_5037711396" description="Secreted protein" evidence="1">
    <location>
        <begin position="34"/>
        <end position="151"/>
    </location>
</feature>
<dbReference type="RefSeq" id="WP_190204472.1">
    <property type="nucleotide sequence ID" value="NZ_BNBI01000005.1"/>
</dbReference>
<evidence type="ECO:0008006" key="4">
    <source>
        <dbReference type="Google" id="ProtNLM"/>
    </source>
</evidence>
<name>A0A919E1Q1_9ACTN</name>
<organism evidence="2 3">
    <name type="scientific">Streptomyces fumanus</name>
    <dbReference type="NCBI Taxonomy" id="67302"/>
    <lineage>
        <taxon>Bacteria</taxon>
        <taxon>Bacillati</taxon>
        <taxon>Actinomycetota</taxon>
        <taxon>Actinomycetes</taxon>
        <taxon>Kitasatosporales</taxon>
        <taxon>Streptomycetaceae</taxon>
        <taxon>Streptomyces</taxon>
    </lineage>
</organism>
<accession>A0A919E1Q1</accession>
<dbReference type="EMBL" id="BNBI01000005">
    <property type="protein sequence ID" value="GHF01055.1"/>
    <property type="molecule type" value="Genomic_DNA"/>
</dbReference>
<comment type="caution">
    <text evidence="2">The sequence shown here is derived from an EMBL/GenBank/DDBJ whole genome shotgun (WGS) entry which is preliminary data.</text>
</comment>
<keyword evidence="1" id="KW-0732">Signal</keyword>
<protein>
    <recommendedName>
        <fullName evidence="4">Secreted protein</fullName>
    </recommendedName>
</protein>
<sequence length="151" mass="15705">MGGHRGRHGTRAAVTLCAAAALAAPLVLGAASAAPATDGPARQGAREPSVLDCAARPEVRPGAFLLACGDANSRLVSLHWARWDARAAVGQGVNQVNDCVPYCAVGTFRSYPVTVRLDSPDERSHFTRISLTYSGERPAGAPRTVSYPLPG</sequence>
<evidence type="ECO:0000256" key="1">
    <source>
        <dbReference type="SAM" id="SignalP"/>
    </source>
</evidence>
<evidence type="ECO:0000313" key="2">
    <source>
        <dbReference type="EMBL" id="GHF01055.1"/>
    </source>
</evidence>
<gene>
    <name evidence="2" type="ORF">GCM10018772_27200</name>
</gene>
<proteinExistence type="predicted"/>
<keyword evidence="3" id="KW-1185">Reference proteome</keyword>
<evidence type="ECO:0000313" key="3">
    <source>
        <dbReference type="Proteomes" id="UP000630718"/>
    </source>
</evidence>
<dbReference type="Proteomes" id="UP000630718">
    <property type="component" value="Unassembled WGS sequence"/>
</dbReference>
<reference evidence="2" key="2">
    <citation type="submission" date="2020-09" db="EMBL/GenBank/DDBJ databases">
        <authorList>
            <person name="Sun Q."/>
            <person name="Ohkuma M."/>
        </authorList>
    </citation>
    <scope>NUCLEOTIDE SEQUENCE</scope>
    <source>
        <strain evidence="2">JCM 4477</strain>
    </source>
</reference>
<feature type="signal peptide" evidence="1">
    <location>
        <begin position="1"/>
        <end position="33"/>
    </location>
</feature>
<reference evidence="2" key="1">
    <citation type="journal article" date="2014" name="Int. J. Syst. Evol. Microbiol.">
        <title>Complete genome sequence of Corynebacterium casei LMG S-19264T (=DSM 44701T), isolated from a smear-ripened cheese.</title>
        <authorList>
            <consortium name="US DOE Joint Genome Institute (JGI-PGF)"/>
            <person name="Walter F."/>
            <person name="Albersmeier A."/>
            <person name="Kalinowski J."/>
            <person name="Ruckert C."/>
        </authorList>
    </citation>
    <scope>NUCLEOTIDE SEQUENCE</scope>
    <source>
        <strain evidence="2">JCM 4477</strain>
    </source>
</reference>
<dbReference type="AlphaFoldDB" id="A0A919E1Q1"/>